<dbReference type="PROSITE" id="PS50041">
    <property type="entry name" value="C_TYPE_LECTIN_2"/>
    <property type="match status" value="1"/>
</dbReference>
<dbReference type="InterPro" id="IPR016187">
    <property type="entry name" value="CTDL_fold"/>
</dbReference>
<evidence type="ECO:0000256" key="1">
    <source>
        <dbReference type="ARBA" id="ARBA00023157"/>
    </source>
</evidence>
<name>A0ABM1JXL1_GEKJA</name>
<feature type="non-terminal residue" evidence="4">
    <location>
        <position position="116"/>
    </location>
</feature>
<dbReference type="PANTHER" id="PTHR22803">
    <property type="entry name" value="MANNOSE, PHOSPHOLIPASE, LECTIN RECEPTOR RELATED"/>
    <property type="match status" value="1"/>
</dbReference>
<proteinExistence type="predicted"/>
<feature type="non-terminal residue" evidence="4">
    <location>
        <position position="1"/>
    </location>
</feature>
<dbReference type="GeneID" id="107110001"/>
<feature type="domain" description="C-type lectin" evidence="2">
    <location>
        <begin position="13"/>
        <end position="116"/>
    </location>
</feature>
<dbReference type="SMART" id="SM00034">
    <property type="entry name" value="CLECT"/>
    <property type="match status" value="1"/>
</dbReference>
<evidence type="ECO:0000313" key="3">
    <source>
        <dbReference type="Proteomes" id="UP000694871"/>
    </source>
</evidence>
<dbReference type="InterPro" id="IPR001304">
    <property type="entry name" value="C-type_lectin-like"/>
</dbReference>
<evidence type="ECO:0000313" key="4">
    <source>
        <dbReference type="RefSeq" id="XP_015266198.1"/>
    </source>
</evidence>
<dbReference type="RefSeq" id="XP_015266198.1">
    <property type="nucleotide sequence ID" value="XM_015410712.1"/>
</dbReference>
<keyword evidence="3" id="KW-1185">Reference proteome</keyword>
<reference evidence="4" key="1">
    <citation type="submission" date="2025-08" db="UniProtKB">
        <authorList>
            <consortium name="RefSeq"/>
        </authorList>
    </citation>
    <scope>IDENTIFICATION</scope>
</reference>
<organism evidence="3 4">
    <name type="scientific">Gekko japonicus</name>
    <name type="common">Schlegel's Japanese gecko</name>
    <dbReference type="NCBI Taxonomy" id="146911"/>
    <lineage>
        <taxon>Eukaryota</taxon>
        <taxon>Metazoa</taxon>
        <taxon>Chordata</taxon>
        <taxon>Craniata</taxon>
        <taxon>Vertebrata</taxon>
        <taxon>Euteleostomi</taxon>
        <taxon>Lepidosauria</taxon>
        <taxon>Squamata</taxon>
        <taxon>Bifurcata</taxon>
        <taxon>Gekkota</taxon>
        <taxon>Gekkonidae</taxon>
        <taxon>Gekkoninae</taxon>
        <taxon>Gekko</taxon>
    </lineage>
</organism>
<keyword evidence="1" id="KW-1015">Disulfide bond</keyword>
<dbReference type="Gene3D" id="3.10.100.10">
    <property type="entry name" value="Mannose-Binding Protein A, subunit A"/>
    <property type="match status" value="1"/>
</dbReference>
<protein>
    <submittedName>
        <fullName evidence="4">C-type lectin-like</fullName>
    </submittedName>
</protein>
<sequence>VGAFSCPTGWMFYQGSCYGFFQDKMTWAEAEIDCQSHDRNGHLASIGSRAEGVVLAKHIQAYQQELFTIWIGLHDPQRKRRWRWSDRSLVNFKAWGPGSPDNYLNNEYCVELRTQE</sequence>
<dbReference type="Pfam" id="PF00059">
    <property type="entry name" value="Lectin_C"/>
    <property type="match status" value="1"/>
</dbReference>
<dbReference type="Proteomes" id="UP000694871">
    <property type="component" value="Unplaced"/>
</dbReference>
<dbReference type="InterPro" id="IPR050111">
    <property type="entry name" value="C-type_lectin/snaclec_domain"/>
</dbReference>
<dbReference type="InterPro" id="IPR016186">
    <property type="entry name" value="C-type_lectin-like/link_sf"/>
</dbReference>
<accession>A0ABM1JXL1</accession>
<evidence type="ECO:0000259" key="2">
    <source>
        <dbReference type="PROSITE" id="PS50041"/>
    </source>
</evidence>
<dbReference type="SUPFAM" id="SSF56436">
    <property type="entry name" value="C-type lectin-like"/>
    <property type="match status" value="1"/>
</dbReference>
<gene>
    <name evidence="4" type="primary">LOC107110001</name>
</gene>